<dbReference type="PROSITE" id="PS50943">
    <property type="entry name" value="HTH_CROC1"/>
    <property type="match status" value="1"/>
</dbReference>
<dbReference type="CDD" id="cd00093">
    <property type="entry name" value="HTH_XRE"/>
    <property type="match status" value="1"/>
</dbReference>
<dbReference type="InterPro" id="IPR001387">
    <property type="entry name" value="Cro/C1-type_HTH"/>
</dbReference>
<dbReference type="SUPFAM" id="SSF47413">
    <property type="entry name" value="lambda repressor-like DNA-binding domains"/>
    <property type="match status" value="1"/>
</dbReference>
<dbReference type="Gene3D" id="1.10.260.40">
    <property type="entry name" value="lambda repressor-like DNA-binding domains"/>
    <property type="match status" value="1"/>
</dbReference>
<accession>S9SH60</accession>
<evidence type="ECO:0000313" key="3">
    <source>
        <dbReference type="Proteomes" id="UP000015344"/>
    </source>
</evidence>
<gene>
    <name evidence="2" type="ORF">PAALTS15_21623</name>
</gene>
<reference evidence="2 3" key="1">
    <citation type="submission" date="2013-05" db="EMBL/GenBank/DDBJ databases">
        <authorList>
            <person name="Strain E.A."/>
            <person name="Brown E."/>
            <person name="Allard M.W."/>
            <person name="Luo Y.L."/>
        </authorList>
    </citation>
    <scope>NUCLEOTIDE SEQUENCE [LARGE SCALE GENOMIC DNA]</scope>
    <source>
        <strain evidence="2 3">TS-15</strain>
    </source>
</reference>
<dbReference type="Proteomes" id="UP000015344">
    <property type="component" value="Unassembled WGS sequence"/>
</dbReference>
<dbReference type="eggNOG" id="ENOG50334GS">
    <property type="taxonomic scope" value="Bacteria"/>
</dbReference>
<comment type="caution">
    <text evidence="2">The sequence shown here is derived from an EMBL/GenBank/DDBJ whole genome shotgun (WGS) entry which is preliminary data.</text>
</comment>
<dbReference type="EMBL" id="ATMT01000070">
    <property type="protein sequence ID" value="EPY05157.1"/>
    <property type="molecule type" value="Genomic_DNA"/>
</dbReference>
<dbReference type="AlphaFoldDB" id="S9SH60"/>
<dbReference type="SMART" id="SM00530">
    <property type="entry name" value="HTH_XRE"/>
    <property type="match status" value="1"/>
</dbReference>
<evidence type="ECO:0000259" key="1">
    <source>
        <dbReference type="PROSITE" id="PS50943"/>
    </source>
</evidence>
<feature type="domain" description="HTH cro/C1-type" evidence="1">
    <location>
        <begin position="21"/>
        <end position="76"/>
    </location>
</feature>
<protein>
    <submittedName>
        <fullName evidence="2">Helix-turn-helix domain-containing protein</fullName>
    </submittedName>
</protein>
<sequence>MNEECLFSERRSAIVPVVVKLKNILAERNMSQRELARLTGLRPNTISHLCSNEVDRVHLSTFEIICKALDIQLHELITIEED</sequence>
<organism evidence="2 3">
    <name type="scientific">Paenibacillus alvei TS-15</name>
    <dbReference type="NCBI Taxonomy" id="1117108"/>
    <lineage>
        <taxon>Bacteria</taxon>
        <taxon>Bacillati</taxon>
        <taxon>Bacillota</taxon>
        <taxon>Bacilli</taxon>
        <taxon>Bacillales</taxon>
        <taxon>Paenibacillaceae</taxon>
        <taxon>Paenibacillus</taxon>
    </lineage>
</organism>
<evidence type="ECO:0000313" key="2">
    <source>
        <dbReference type="EMBL" id="EPY05157.1"/>
    </source>
</evidence>
<dbReference type="GO" id="GO:0003677">
    <property type="term" value="F:DNA binding"/>
    <property type="evidence" value="ECO:0007669"/>
    <property type="project" value="InterPro"/>
</dbReference>
<name>S9SH60_PAEAL</name>
<dbReference type="InterPro" id="IPR010982">
    <property type="entry name" value="Lambda_DNA-bd_dom_sf"/>
</dbReference>
<proteinExistence type="predicted"/>
<dbReference type="Pfam" id="PF13443">
    <property type="entry name" value="HTH_26"/>
    <property type="match status" value="1"/>
</dbReference>